<evidence type="ECO:0000313" key="4">
    <source>
        <dbReference type="EMBL" id="EED22661.1"/>
    </source>
</evidence>
<protein>
    <submittedName>
        <fullName evidence="4">Oxidoreductase, putative</fullName>
    </submittedName>
</protein>
<dbReference type="EMBL" id="EQ962652">
    <property type="protein sequence ID" value="EED22661.1"/>
    <property type="molecule type" value="Genomic_DNA"/>
</dbReference>
<dbReference type="InParanoid" id="B8LV40"/>
<keyword evidence="1" id="KW-0560">Oxidoreductase</keyword>
<dbReference type="AlphaFoldDB" id="B8LV40"/>
<keyword evidence="5" id="KW-1185">Reference proteome</keyword>
<dbReference type="eggNOG" id="ENOG502QU2T">
    <property type="taxonomic scope" value="Eukaryota"/>
</dbReference>
<dbReference type="InterPro" id="IPR050523">
    <property type="entry name" value="AKR_Detox_Biosynth"/>
</dbReference>
<dbReference type="SUPFAM" id="SSF51430">
    <property type="entry name" value="NAD(P)-linked oxidoreductase"/>
    <property type="match status" value="1"/>
</dbReference>
<accession>B8LV40</accession>
<gene>
    <name evidence="4" type="ORF">TSTA_061490</name>
</gene>
<comment type="similarity">
    <text evidence="2">Belongs to the aldo/keto reductase family. Aldo/keto reductase 2 subfamily.</text>
</comment>
<dbReference type="RefSeq" id="XP_002340048.1">
    <property type="nucleotide sequence ID" value="XM_002340007.1"/>
</dbReference>
<dbReference type="PANTHER" id="PTHR43364">
    <property type="entry name" value="NADH-SPECIFIC METHYLGLYOXAL REDUCTASE-RELATED"/>
    <property type="match status" value="1"/>
</dbReference>
<sequence>MISYSYLGVTHLTEAKFSKRERDTAIMNNGVPRKTKFPIVLGSGLYGSYERFEGARVKSVEDAKVLFDIFQSHGHTDIDTARIYSAGSSEEYLAAADWKARGLNVRDKLYPTKGKPLGHLGPAYSLEPEDVRKGLMDCLEALKTDKLDLFILYAPDRKTPLEDTLREVNALHQEGYFSRLGIANYMSWEVAKICELCDRYGWIKPVIYQSLYNVLSRVIEPELIPCLRAYGLALHTGQPLAGGFLTSRYTRHFSPTEHEAGSRFDPKCFHGKHHRFRYWNDTNFDALDMIREVAKKHNVTEVQCAMRWLSHHSMLDKDRGDAIIICGVTPEQLREDLVALEEGPLPEEVVQVLNAAYLKVRGLIGPYNH</sequence>
<proteinExistence type="inferred from homology"/>
<dbReference type="InterPro" id="IPR036812">
    <property type="entry name" value="NAD(P)_OxRdtase_dom_sf"/>
</dbReference>
<dbReference type="GeneID" id="8104690"/>
<dbReference type="GO" id="GO:0016491">
    <property type="term" value="F:oxidoreductase activity"/>
    <property type="evidence" value="ECO:0007669"/>
    <property type="project" value="UniProtKB-KW"/>
</dbReference>
<evidence type="ECO:0000256" key="2">
    <source>
        <dbReference type="ARBA" id="ARBA00038157"/>
    </source>
</evidence>
<evidence type="ECO:0000313" key="5">
    <source>
        <dbReference type="Proteomes" id="UP000001745"/>
    </source>
</evidence>
<dbReference type="PANTHER" id="PTHR43364:SF4">
    <property type="entry name" value="NAD(P)-LINKED OXIDOREDUCTASE SUPERFAMILY PROTEIN"/>
    <property type="match status" value="1"/>
</dbReference>
<dbReference type="InterPro" id="IPR023210">
    <property type="entry name" value="NADP_OxRdtase_dom"/>
</dbReference>
<dbReference type="VEuPathDB" id="FungiDB:TSTA_061490"/>
<evidence type="ECO:0000256" key="1">
    <source>
        <dbReference type="ARBA" id="ARBA00023002"/>
    </source>
</evidence>
<reference evidence="5" key="1">
    <citation type="journal article" date="2015" name="Genome Announc.">
        <title>Genome sequence of the AIDS-associated pathogen Penicillium marneffei (ATCC18224) and its near taxonomic relative Talaromyces stipitatus (ATCC10500).</title>
        <authorList>
            <person name="Nierman W.C."/>
            <person name="Fedorova-Abrams N.D."/>
            <person name="Andrianopoulos A."/>
        </authorList>
    </citation>
    <scope>NUCLEOTIDE SEQUENCE [LARGE SCALE GENOMIC DNA]</scope>
    <source>
        <strain evidence="5">ATCC 10500 / CBS 375.48 / QM 6759 / NRRL 1006</strain>
    </source>
</reference>
<dbReference type="Pfam" id="PF00248">
    <property type="entry name" value="Aldo_ket_red"/>
    <property type="match status" value="1"/>
</dbReference>
<dbReference type="OMA" id="TKIDMAF"/>
<dbReference type="Gene3D" id="3.20.20.100">
    <property type="entry name" value="NADP-dependent oxidoreductase domain"/>
    <property type="match status" value="1"/>
</dbReference>
<feature type="domain" description="NADP-dependent oxidoreductase" evidence="3">
    <location>
        <begin position="40"/>
        <end position="356"/>
    </location>
</feature>
<dbReference type="STRING" id="441959.B8LV40"/>
<dbReference type="OrthoDB" id="48988at2759"/>
<evidence type="ECO:0000259" key="3">
    <source>
        <dbReference type="Pfam" id="PF00248"/>
    </source>
</evidence>
<dbReference type="PhylomeDB" id="B8LV40"/>
<dbReference type="Proteomes" id="UP000001745">
    <property type="component" value="Unassembled WGS sequence"/>
</dbReference>
<name>B8LV40_TALSN</name>
<organism evidence="4 5">
    <name type="scientific">Talaromyces stipitatus (strain ATCC 10500 / CBS 375.48 / QM 6759 / NRRL 1006)</name>
    <name type="common">Penicillium stipitatum</name>
    <dbReference type="NCBI Taxonomy" id="441959"/>
    <lineage>
        <taxon>Eukaryota</taxon>
        <taxon>Fungi</taxon>
        <taxon>Dikarya</taxon>
        <taxon>Ascomycota</taxon>
        <taxon>Pezizomycotina</taxon>
        <taxon>Eurotiomycetes</taxon>
        <taxon>Eurotiomycetidae</taxon>
        <taxon>Eurotiales</taxon>
        <taxon>Trichocomaceae</taxon>
        <taxon>Talaromyces</taxon>
        <taxon>Talaromyces sect. Talaromyces</taxon>
    </lineage>
</organism>
<dbReference type="HOGENOM" id="CLU_023205_1_1_1"/>
<dbReference type="CDD" id="cd19075">
    <property type="entry name" value="AKR_AKR7A1-5"/>
    <property type="match status" value="1"/>
</dbReference>